<evidence type="ECO:0000313" key="3">
    <source>
        <dbReference type="Proteomes" id="UP000319732"/>
    </source>
</evidence>
<dbReference type="SUPFAM" id="SSF51621">
    <property type="entry name" value="Phosphoenolpyruvate/pyruvate domain"/>
    <property type="match status" value="1"/>
</dbReference>
<dbReference type="InterPro" id="IPR039556">
    <property type="entry name" value="ICL/PEPM"/>
</dbReference>
<keyword evidence="2" id="KW-0670">Pyruvate</keyword>
<dbReference type="Pfam" id="PF13714">
    <property type="entry name" value="PEP_mutase"/>
    <property type="match status" value="1"/>
</dbReference>
<keyword evidence="3" id="KW-1185">Reference proteome</keyword>
<dbReference type="AlphaFoldDB" id="A0A545SZ18"/>
<gene>
    <name evidence="2" type="ORF">FKG94_22135</name>
</gene>
<organism evidence="2 3">
    <name type="scientific">Exilibacterium tricleocarpae</name>
    <dbReference type="NCBI Taxonomy" id="2591008"/>
    <lineage>
        <taxon>Bacteria</taxon>
        <taxon>Pseudomonadati</taxon>
        <taxon>Pseudomonadota</taxon>
        <taxon>Gammaproteobacteria</taxon>
        <taxon>Cellvibrionales</taxon>
        <taxon>Cellvibrionaceae</taxon>
        <taxon>Exilibacterium</taxon>
    </lineage>
</organism>
<name>A0A545SZ18_9GAMM</name>
<evidence type="ECO:0000313" key="2">
    <source>
        <dbReference type="EMBL" id="TQV70214.1"/>
    </source>
</evidence>
<keyword evidence="1" id="KW-0479">Metal-binding</keyword>
<proteinExistence type="predicted"/>
<dbReference type="InterPro" id="IPR015813">
    <property type="entry name" value="Pyrv/PenolPyrv_kinase-like_dom"/>
</dbReference>
<dbReference type="InterPro" id="IPR040442">
    <property type="entry name" value="Pyrv_kinase-like_dom_sf"/>
</dbReference>
<dbReference type="EMBL" id="VHSG01000025">
    <property type="protein sequence ID" value="TQV70214.1"/>
    <property type="molecule type" value="Genomic_DNA"/>
</dbReference>
<dbReference type="CDD" id="cd00377">
    <property type="entry name" value="ICL_PEPM"/>
    <property type="match status" value="1"/>
</dbReference>
<dbReference type="RefSeq" id="WP_142929118.1">
    <property type="nucleotide sequence ID" value="NZ_ML660103.1"/>
</dbReference>
<comment type="caution">
    <text evidence="2">The sequence shown here is derived from an EMBL/GenBank/DDBJ whole genome shotgun (WGS) entry which is preliminary data.</text>
</comment>
<sequence>MNQAAKARTFTELHNPGQPLALYNIWDAGGAAAIAKAGAKAIATASWAVAAAHGYADGEQIPLALVLPIVTRITETTTLPVTVDFESGYAAAPAAVAANVKQVLEAGAVGINFEDQIVGGSGLYATAAQCDRLRAIRETAQAQGIPLFINARTDLFLKQSDSNKHAELMEEAKARAAAYAEAGASGLFAPGLADAELIGELCEAVKLPVNIMMNENVPSPTELATLGVARISCGPGPYRIAMAGLAQGWRQLNGEA</sequence>
<accession>A0A545SZ18</accession>
<dbReference type="Proteomes" id="UP000319732">
    <property type="component" value="Unassembled WGS sequence"/>
</dbReference>
<reference evidence="2 3" key="1">
    <citation type="submission" date="2019-06" db="EMBL/GenBank/DDBJ databases">
        <title>Whole genome sequence for Cellvibrionaceae sp. R142.</title>
        <authorList>
            <person name="Wang G."/>
        </authorList>
    </citation>
    <scope>NUCLEOTIDE SEQUENCE [LARGE SCALE GENOMIC DNA]</scope>
    <source>
        <strain evidence="2 3">R142</strain>
    </source>
</reference>
<dbReference type="GO" id="GO:0016829">
    <property type="term" value="F:lyase activity"/>
    <property type="evidence" value="ECO:0007669"/>
    <property type="project" value="UniProtKB-KW"/>
</dbReference>
<keyword evidence="2" id="KW-0456">Lyase</keyword>
<dbReference type="PANTHER" id="PTHR42905">
    <property type="entry name" value="PHOSPHOENOLPYRUVATE CARBOXYLASE"/>
    <property type="match status" value="1"/>
</dbReference>
<protein>
    <submittedName>
        <fullName evidence="2">Isocitrate lyase/phosphoenolpyruvate mutase family protein</fullName>
    </submittedName>
</protein>
<dbReference type="PANTHER" id="PTHR42905:SF16">
    <property type="entry name" value="CARBOXYPHOSPHONOENOLPYRUVATE PHOSPHONOMUTASE-LIKE PROTEIN (AFU_ORTHOLOGUE AFUA_5G07230)"/>
    <property type="match status" value="1"/>
</dbReference>
<dbReference type="OrthoDB" id="9780430at2"/>
<evidence type="ECO:0000256" key="1">
    <source>
        <dbReference type="ARBA" id="ARBA00022723"/>
    </source>
</evidence>
<dbReference type="GO" id="GO:0046872">
    <property type="term" value="F:metal ion binding"/>
    <property type="evidence" value="ECO:0007669"/>
    <property type="project" value="UniProtKB-KW"/>
</dbReference>
<dbReference type="Gene3D" id="3.20.20.60">
    <property type="entry name" value="Phosphoenolpyruvate-binding domains"/>
    <property type="match status" value="1"/>
</dbReference>